<dbReference type="AlphaFoldDB" id="A0A6G1HCQ4"/>
<accession>A0A6G1HCQ4</accession>
<keyword evidence="3" id="KW-1185">Reference proteome</keyword>
<feature type="region of interest" description="Disordered" evidence="1">
    <location>
        <begin position="43"/>
        <end position="105"/>
    </location>
</feature>
<proteinExistence type="predicted"/>
<feature type="compositionally biased region" description="Polar residues" evidence="1">
    <location>
        <begin position="48"/>
        <end position="57"/>
    </location>
</feature>
<dbReference type="EMBL" id="ML977141">
    <property type="protein sequence ID" value="KAF1990832.1"/>
    <property type="molecule type" value="Genomic_DNA"/>
</dbReference>
<sequence>MKLKNRLAAKFPWRATSKPKSKEESQTRRAAVEKQIRKIFHLRKHSSETVVPQTPSVTEPVVEKPADDWHQSPNRKDRRRFSIRSRPLSSTKITDASPASTENLHALRPSPISRIPEELLHLILVHVKNRSTLAEYQNSLLCCYKWLRIGAEIVFRDPVWHVRPNTGEVVGYIRPDENPEQIKNLSVQFVNHNGFGVKSVSNAPDTLKRIRAASSAISKLKHLTSFSFRIVHVSDQIPIFWFAQRLIEPLLNFPPTLTSLEIDTMGGDTTWNSPGHLCEKISTLIPQLHNLRLCLAYMCPSLFESLWIPVAAPYEPKKKYPIKRTSALRTCTLILGTPYESRSVIHMSRCDERDTPDPRTPLAGAMRALYVSGAFPHIKDLRLIDEQIPESSPQPYKSGKACALKLRDVIRNSTITVPWKHFNEDKWYVLATPPANRMLLPPRPISPVPAAEHLEDNVDVGPTTSPYLVLPTVTPTVSPPPAARPTHTTTYAPTTFPRETVIQSFPELQVLVEGPTAWLETASGSRFPHSFGNEGFENGYVFKGVEPVDVDTRTKFANAVVGSVKRRERGRLMGWYRVDGLFDVSHPGNGD</sequence>
<gene>
    <name evidence="2" type="ORF">K402DRAFT_389732</name>
</gene>
<organism evidence="2 3">
    <name type="scientific">Aulographum hederae CBS 113979</name>
    <dbReference type="NCBI Taxonomy" id="1176131"/>
    <lineage>
        <taxon>Eukaryota</taxon>
        <taxon>Fungi</taxon>
        <taxon>Dikarya</taxon>
        <taxon>Ascomycota</taxon>
        <taxon>Pezizomycotina</taxon>
        <taxon>Dothideomycetes</taxon>
        <taxon>Pleosporomycetidae</taxon>
        <taxon>Aulographales</taxon>
        <taxon>Aulographaceae</taxon>
    </lineage>
</organism>
<reference evidence="2" key="1">
    <citation type="journal article" date="2020" name="Stud. Mycol.">
        <title>101 Dothideomycetes genomes: a test case for predicting lifestyles and emergence of pathogens.</title>
        <authorList>
            <person name="Haridas S."/>
            <person name="Albert R."/>
            <person name="Binder M."/>
            <person name="Bloem J."/>
            <person name="Labutti K."/>
            <person name="Salamov A."/>
            <person name="Andreopoulos B."/>
            <person name="Baker S."/>
            <person name="Barry K."/>
            <person name="Bills G."/>
            <person name="Bluhm B."/>
            <person name="Cannon C."/>
            <person name="Castanera R."/>
            <person name="Culley D."/>
            <person name="Daum C."/>
            <person name="Ezra D."/>
            <person name="Gonzalez J."/>
            <person name="Henrissat B."/>
            <person name="Kuo A."/>
            <person name="Liang C."/>
            <person name="Lipzen A."/>
            <person name="Lutzoni F."/>
            <person name="Magnuson J."/>
            <person name="Mondo S."/>
            <person name="Nolan M."/>
            <person name="Ohm R."/>
            <person name="Pangilinan J."/>
            <person name="Park H.-J."/>
            <person name="Ramirez L."/>
            <person name="Alfaro M."/>
            <person name="Sun H."/>
            <person name="Tritt A."/>
            <person name="Yoshinaga Y."/>
            <person name="Zwiers L.-H."/>
            <person name="Turgeon B."/>
            <person name="Goodwin S."/>
            <person name="Spatafora J."/>
            <person name="Crous P."/>
            <person name="Grigoriev I."/>
        </authorList>
    </citation>
    <scope>NUCLEOTIDE SEQUENCE</scope>
    <source>
        <strain evidence="2">CBS 113979</strain>
    </source>
</reference>
<feature type="compositionally biased region" description="Basic and acidic residues" evidence="1">
    <location>
        <begin position="20"/>
        <end position="31"/>
    </location>
</feature>
<dbReference type="Proteomes" id="UP000800041">
    <property type="component" value="Unassembled WGS sequence"/>
</dbReference>
<feature type="compositionally biased region" description="Basic and acidic residues" evidence="1">
    <location>
        <begin position="61"/>
        <end position="70"/>
    </location>
</feature>
<protein>
    <recommendedName>
        <fullName evidence="4">F-box domain-containing protein</fullName>
    </recommendedName>
</protein>
<feature type="region of interest" description="Disordered" evidence="1">
    <location>
        <begin position="1"/>
        <end position="31"/>
    </location>
</feature>
<evidence type="ECO:0000313" key="3">
    <source>
        <dbReference type="Proteomes" id="UP000800041"/>
    </source>
</evidence>
<name>A0A6G1HCQ4_9PEZI</name>
<evidence type="ECO:0000313" key="2">
    <source>
        <dbReference type="EMBL" id="KAF1990832.1"/>
    </source>
</evidence>
<evidence type="ECO:0008006" key="4">
    <source>
        <dbReference type="Google" id="ProtNLM"/>
    </source>
</evidence>
<feature type="compositionally biased region" description="Polar residues" evidence="1">
    <location>
        <begin position="91"/>
        <end position="103"/>
    </location>
</feature>
<evidence type="ECO:0000256" key="1">
    <source>
        <dbReference type="SAM" id="MobiDB-lite"/>
    </source>
</evidence>